<reference evidence="1" key="1">
    <citation type="submission" date="2020-04" db="EMBL/GenBank/DDBJ databases">
        <authorList>
            <person name="Neveu A P."/>
        </authorList>
    </citation>
    <scope>NUCLEOTIDE SEQUENCE</scope>
    <source>
        <tissue evidence="1">Whole embryo</tissue>
    </source>
</reference>
<dbReference type="CDD" id="cd10537">
    <property type="entry name" value="SET_SETD9"/>
    <property type="match status" value="1"/>
</dbReference>
<dbReference type="PANTHER" id="PTHR33524">
    <property type="entry name" value="C5ORF35"/>
    <property type="match status" value="1"/>
</dbReference>
<dbReference type="InterPro" id="IPR046341">
    <property type="entry name" value="SET_dom_sf"/>
</dbReference>
<accession>A0A6F9DRC0</accession>
<dbReference type="AlphaFoldDB" id="A0A6F9DRC0"/>
<dbReference type="PANTHER" id="PTHR33524:SF2">
    <property type="entry name" value="SET DOMAIN-CONTAINING PROTEIN 9"/>
    <property type="match status" value="1"/>
</dbReference>
<protein>
    <submittedName>
        <fullName evidence="1">SET domain-containing protein 9-like</fullName>
    </submittedName>
</protein>
<name>A0A6F9DRC0_9ASCI</name>
<dbReference type="InterPro" id="IPR040415">
    <property type="entry name" value="SETD9"/>
</dbReference>
<organism evidence="1">
    <name type="scientific">Phallusia mammillata</name>
    <dbReference type="NCBI Taxonomy" id="59560"/>
    <lineage>
        <taxon>Eukaryota</taxon>
        <taxon>Metazoa</taxon>
        <taxon>Chordata</taxon>
        <taxon>Tunicata</taxon>
        <taxon>Ascidiacea</taxon>
        <taxon>Phlebobranchia</taxon>
        <taxon>Ascidiidae</taxon>
        <taxon>Phallusia</taxon>
    </lineage>
</organism>
<gene>
    <name evidence="1" type="primary">Setd9</name>
</gene>
<proteinExistence type="evidence at transcript level"/>
<evidence type="ECO:0000313" key="1">
    <source>
        <dbReference type="EMBL" id="CAB3265997.1"/>
    </source>
</evidence>
<dbReference type="EMBL" id="LR790135">
    <property type="protein sequence ID" value="CAB3265997.1"/>
    <property type="molecule type" value="mRNA"/>
</dbReference>
<sequence length="252" mass="28539">MVNFAKSWNSYKKRLLPWILAKYKQNTGNVSLITNSVDDQSVLKQLESLFCALHNAKKCGNADIEQVMESSMGFKLSRQRSNIVDAGLGVFVSSGCITKGNIAAIYPGTVYTPSNAIFFQSIRNSFVFRCKDHIYIDGKDSGLSKYTYKSCAGRDRVGPYELCDITWLTNKLKCPLNVGQYINNQNQEYKANVHYQEFDFPRDFPIHLREFIPNISVNGLECHTSSRTVVLIATRDILKQEELLSTYLTVTS</sequence>
<dbReference type="SUPFAM" id="SSF82199">
    <property type="entry name" value="SET domain"/>
    <property type="match status" value="1"/>
</dbReference>
<dbReference type="Gene3D" id="2.170.270.10">
    <property type="entry name" value="SET domain"/>
    <property type="match status" value="1"/>
</dbReference>